<organism evidence="1 2">
    <name type="scientific">Musa troglodytarum</name>
    <name type="common">fe'i banana</name>
    <dbReference type="NCBI Taxonomy" id="320322"/>
    <lineage>
        <taxon>Eukaryota</taxon>
        <taxon>Viridiplantae</taxon>
        <taxon>Streptophyta</taxon>
        <taxon>Embryophyta</taxon>
        <taxon>Tracheophyta</taxon>
        <taxon>Spermatophyta</taxon>
        <taxon>Magnoliopsida</taxon>
        <taxon>Liliopsida</taxon>
        <taxon>Zingiberales</taxon>
        <taxon>Musaceae</taxon>
        <taxon>Musa</taxon>
    </lineage>
</organism>
<dbReference type="Proteomes" id="UP001055439">
    <property type="component" value="Chromosome 7"/>
</dbReference>
<name>A0A9E7KGM6_9LILI</name>
<protein>
    <submittedName>
        <fullName evidence="1">Uncharacterized protein</fullName>
    </submittedName>
</protein>
<keyword evidence="2" id="KW-1185">Reference proteome</keyword>
<accession>A0A9E7KGM6</accession>
<proteinExistence type="predicted"/>
<evidence type="ECO:0000313" key="2">
    <source>
        <dbReference type="Proteomes" id="UP001055439"/>
    </source>
</evidence>
<evidence type="ECO:0000313" key="1">
    <source>
        <dbReference type="EMBL" id="URE19823.1"/>
    </source>
</evidence>
<reference evidence="1" key="1">
    <citation type="submission" date="2022-05" db="EMBL/GenBank/DDBJ databases">
        <title>The Musa troglodytarum L. genome provides insights into the mechanism of non-climacteric behaviour and enrichment of carotenoids.</title>
        <authorList>
            <person name="Wang J."/>
        </authorList>
    </citation>
    <scope>NUCLEOTIDE SEQUENCE</scope>
    <source>
        <tissue evidence="1">Leaf</tissue>
    </source>
</reference>
<gene>
    <name evidence="1" type="ORF">MUK42_10567</name>
</gene>
<dbReference type="AlphaFoldDB" id="A0A9E7KGM6"/>
<sequence length="66" mass="7347">MLDNRCIIFSTIKCGEEWRMAPRGEVNGASKASMTPVMGDNKGKVKGVGALHREDWCLLAHFHMVD</sequence>
<dbReference type="EMBL" id="CP097509">
    <property type="protein sequence ID" value="URE19823.1"/>
    <property type="molecule type" value="Genomic_DNA"/>
</dbReference>